<keyword evidence="3" id="KW-1185">Reference proteome</keyword>
<proteinExistence type="predicted"/>
<dbReference type="Gene3D" id="1.20.120.450">
    <property type="entry name" value="dinb family like domain"/>
    <property type="match status" value="1"/>
</dbReference>
<dbReference type="InterPro" id="IPR017520">
    <property type="entry name" value="CHP03086"/>
</dbReference>
<evidence type="ECO:0000313" key="2">
    <source>
        <dbReference type="EMBL" id="SMD13542.1"/>
    </source>
</evidence>
<dbReference type="OrthoDB" id="5185819at2"/>
<dbReference type="AlphaFoldDB" id="A0A1Y5XTF4"/>
<sequence length="189" mass="20874">MDFRELDRQAMKVTADVVSQVRPDQLRLPTPCADWTLHGLLRHLVSEDLAFAAATTAGTDPSDVDWNAGRLGADPVADYQRAAAGYLAAFEPDSVLDRQMRINVFGVFPGSVAVTMHFIDTVVHGWDMAKTIGVPYTPDEQLCAAALKVMRRFPSDRPTPAFDVMVEVPDDASELDKLVAYVGRDPRWK</sequence>
<dbReference type="InterPro" id="IPR024344">
    <property type="entry name" value="MDMPI_metal-binding"/>
</dbReference>
<dbReference type="SUPFAM" id="SSF109854">
    <property type="entry name" value="DinB/YfiT-like putative metalloenzymes"/>
    <property type="match status" value="1"/>
</dbReference>
<protein>
    <submittedName>
        <fullName evidence="2">TIGR03086 family protein</fullName>
    </submittedName>
</protein>
<dbReference type="EMBL" id="FWXV01000004">
    <property type="protein sequence ID" value="SMD13542.1"/>
    <property type="molecule type" value="Genomic_DNA"/>
</dbReference>
<name>A0A1Y5XTF4_KIBAR</name>
<dbReference type="NCBIfam" id="TIGR03083">
    <property type="entry name" value="maleylpyruvate isomerase family mycothiol-dependent enzyme"/>
    <property type="match status" value="1"/>
</dbReference>
<reference evidence="2 3" key="1">
    <citation type="submission" date="2017-04" db="EMBL/GenBank/DDBJ databases">
        <authorList>
            <person name="Afonso C.L."/>
            <person name="Miller P.J."/>
            <person name="Scott M.A."/>
            <person name="Spackman E."/>
            <person name="Goraichik I."/>
            <person name="Dimitrov K.M."/>
            <person name="Suarez D.L."/>
            <person name="Swayne D.E."/>
        </authorList>
    </citation>
    <scope>NUCLEOTIDE SEQUENCE [LARGE SCALE GENOMIC DNA]</scope>
    <source>
        <strain evidence="2 3">DSM 43828</strain>
    </source>
</reference>
<organism evidence="2 3">
    <name type="scientific">Kibdelosporangium aridum</name>
    <dbReference type="NCBI Taxonomy" id="2030"/>
    <lineage>
        <taxon>Bacteria</taxon>
        <taxon>Bacillati</taxon>
        <taxon>Actinomycetota</taxon>
        <taxon>Actinomycetes</taxon>
        <taxon>Pseudonocardiales</taxon>
        <taxon>Pseudonocardiaceae</taxon>
        <taxon>Kibdelosporangium</taxon>
    </lineage>
</organism>
<dbReference type="Proteomes" id="UP000192674">
    <property type="component" value="Unassembled WGS sequence"/>
</dbReference>
<dbReference type="NCBIfam" id="TIGR03086">
    <property type="entry name" value="TIGR03086 family metal-binding protein"/>
    <property type="match status" value="1"/>
</dbReference>
<feature type="domain" description="Mycothiol-dependent maleylpyruvate isomerase metal-binding" evidence="1">
    <location>
        <begin position="8"/>
        <end position="129"/>
    </location>
</feature>
<accession>A0A1Y5XTF4</accession>
<dbReference type="Pfam" id="PF11716">
    <property type="entry name" value="MDMPI_N"/>
    <property type="match status" value="1"/>
</dbReference>
<evidence type="ECO:0000259" key="1">
    <source>
        <dbReference type="Pfam" id="PF11716"/>
    </source>
</evidence>
<dbReference type="RefSeq" id="WP_084429265.1">
    <property type="nucleotide sequence ID" value="NZ_FWXV01000004.1"/>
</dbReference>
<gene>
    <name evidence="2" type="ORF">SAMN05661093_04877</name>
</gene>
<dbReference type="InterPro" id="IPR017517">
    <property type="entry name" value="Maleyloyr_isom"/>
</dbReference>
<dbReference type="GO" id="GO:0046872">
    <property type="term" value="F:metal ion binding"/>
    <property type="evidence" value="ECO:0007669"/>
    <property type="project" value="InterPro"/>
</dbReference>
<dbReference type="InterPro" id="IPR034660">
    <property type="entry name" value="DinB/YfiT-like"/>
</dbReference>
<evidence type="ECO:0000313" key="3">
    <source>
        <dbReference type="Proteomes" id="UP000192674"/>
    </source>
</evidence>